<keyword evidence="4 8" id="KW-0812">Transmembrane</keyword>
<dbReference type="Gene3D" id="1.10.4160.10">
    <property type="entry name" value="Hydantoin permease"/>
    <property type="match status" value="1"/>
</dbReference>
<organism evidence="9 10">
    <name type="scientific">Phanerochaete sordida</name>
    <dbReference type="NCBI Taxonomy" id="48140"/>
    <lineage>
        <taxon>Eukaryota</taxon>
        <taxon>Fungi</taxon>
        <taxon>Dikarya</taxon>
        <taxon>Basidiomycota</taxon>
        <taxon>Agaricomycotina</taxon>
        <taxon>Agaricomycetes</taxon>
        <taxon>Polyporales</taxon>
        <taxon>Phanerochaetaceae</taxon>
        <taxon>Phanerochaete</taxon>
    </lineage>
</organism>
<feature type="transmembrane region" description="Helical" evidence="8">
    <location>
        <begin position="76"/>
        <end position="99"/>
    </location>
</feature>
<evidence type="ECO:0000256" key="6">
    <source>
        <dbReference type="ARBA" id="ARBA00023136"/>
    </source>
</evidence>
<feature type="transmembrane region" description="Helical" evidence="8">
    <location>
        <begin position="183"/>
        <end position="200"/>
    </location>
</feature>
<comment type="subcellular location">
    <subcellularLocation>
        <location evidence="1">Membrane</location>
        <topology evidence="1">Multi-pass membrane protein</topology>
    </subcellularLocation>
</comment>
<feature type="transmembrane region" description="Helical" evidence="8">
    <location>
        <begin position="242"/>
        <end position="261"/>
    </location>
</feature>
<dbReference type="AlphaFoldDB" id="A0A9P3LA26"/>
<feature type="transmembrane region" description="Helical" evidence="8">
    <location>
        <begin position="323"/>
        <end position="347"/>
    </location>
</feature>
<evidence type="ECO:0000256" key="1">
    <source>
        <dbReference type="ARBA" id="ARBA00004141"/>
    </source>
</evidence>
<dbReference type="GO" id="GO:0022857">
    <property type="term" value="F:transmembrane transporter activity"/>
    <property type="evidence" value="ECO:0007669"/>
    <property type="project" value="InterPro"/>
</dbReference>
<evidence type="ECO:0000256" key="7">
    <source>
        <dbReference type="PIRNR" id="PIRNR002744"/>
    </source>
</evidence>
<keyword evidence="3 7" id="KW-0813">Transport</keyword>
<keyword evidence="6 7" id="KW-0472">Membrane</keyword>
<dbReference type="PANTHER" id="PTHR31806:SF5">
    <property type="entry name" value="PURINE-CYTOSINE PERMEASE FCY21"/>
    <property type="match status" value="1"/>
</dbReference>
<sequence>MADRSSSNASFDEKEKGSEVFAGVQEIVQEVPPSKNWFRRNADRFDAWLASRGLEGHGIEPTTEEQRSDTRIFQEFTVWFSGNINVQAFGAASVGPAFFGLGMRTTFLTCVVTDLIASLFPAYCAVFGPKLGTRSMVQSRFSWGYYGAIIPSVLNVLTMQGYLIINCIIGGQTLGVVLPHPSATLGIVITGLISLAVTFCGYQTLHWYEMLCWIPNAVAMIVMLAVNRKTLLSVPVEDPTPASAATILTFAAAIAVTVVAWSPVSPDYGIFHDHKASSMRIFIYAYLGFLLSSVSMHLVGGAFTAAAPYVPEWQAGLGNGNDIGGLIAAVLARAGGFGKFLVVCMALTTPSASTPTMYTVCTSLMTIWHGFEKVPRFLFAIISTAILIPVGIVGATRFYDTFTQILSFIGYWLGPFIAIVLTEHFVFRRRWAAYAVGDAWNVAAHPRLARGYAAVWTLLSSVPLIAVCMSQAWWTGPVAARGTGDIAMIVSFVYSALMYAGARTLELRWTASASR</sequence>
<evidence type="ECO:0000256" key="3">
    <source>
        <dbReference type="ARBA" id="ARBA00022448"/>
    </source>
</evidence>
<proteinExistence type="inferred from homology"/>
<dbReference type="Pfam" id="PF02133">
    <property type="entry name" value="Transp_cyt_pur"/>
    <property type="match status" value="1"/>
</dbReference>
<dbReference type="OrthoDB" id="2116389at2759"/>
<evidence type="ECO:0000256" key="5">
    <source>
        <dbReference type="ARBA" id="ARBA00022989"/>
    </source>
</evidence>
<evidence type="ECO:0000313" key="10">
    <source>
        <dbReference type="Proteomes" id="UP000703269"/>
    </source>
</evidence>
<evidence type="ECO:0000256" key="4">
    <source>
        <dbReference type="ARBA" id="ARBA00022692"/>
    </source>
</evidence>
<dbReference type="InterPro" id="IPR001248">
    <property type="entry name" value="Pur-cyt_permease"/>
</dbReference>
<accession>A0A9P3LA26</accession>
<name>A0A9P3LA26_9APHY</name>
<keyword evidence="5 8" id="KW-1133">Transmembrane helix</keyword>
<feature type="transmembrane region" description="Helical" evidence="8">
    <location>
        <begin position="448"/>
        <end position="474"/>
    </location>
</feature>
<protein>
    <submittedName>
        <fullName evidence="9">Purine-cytosine permease</fullName>
    </submittedName>
</protein>
<dbReference type="GO" id="GO:0005886">
    <property type="term" value="C:plasma membrane"/>
    <property type="evidence" value="ECO:0007669"/>
    <property type="project" value="TreeGrafter"/>
</dbReference>
<feature type="transmembrane region" description="Helical" evidence="8">
    <location>
        <begin position="405"/>
        <end position="427"/>
    </location>
</feature>
<keyword evidence="10" id="KW-1185">Reference proteome</keyword>
<comment type="caution">
    <text evidence="9">The sequence shown here is derived from an EMBL/GenBank/DDBJ whole genome shotgun (WGS) entry which is preliminary data.</text>
</comment>
<feature type="transmembrane region" description="Helical" evidence="8">
    <location>
        <begin position="207"/>
        <end position="226"/>
    </location>
</feature>
<evidence type="ECO:0000256" key="8">
    <source>
        <dbReference type="SAM" id="Phobius"/>
    </source>
</evidence>
<feature type="transmembrane region" description="Helical" evidence="8">
    <location>
        <begin position="281"/>
        <end position="303"/>
    </location>
</feature>
<dbReference type="PIRSF" id="PIRSF002744">
    <property type="entry name" value="Pur-cyt_permease"/>
    <property type="match status" value="1"/>
</dbReference>
<reference evidence="9 10" key="1">
    <citation type="submission" date="2021-08" db="EMBL/GenBank/DDBJ databases">
        <title>Draft Genome Sequence of Phanerochaete sordida strain YK-624.</title>
        <authorList>
            <person name="Mori T."/>
            <person name="Dohra H."/>
            <person name="Suzuki T."/>
            <person name="Kawagishi H."/>
            <person name="Hirai H."/>
        </authorList>
    </citation>
    <scope>NUCLEOTIDE SEQUENCE [LARGE SCALE GENOMIC DNA]</scope>
    <source>
        <strain evidence="9 10">YK-624</strain>
    </source>
</reference>
<dbReference type="Proteomes" id="UP000703269">
    <property type="component" value="Unassembled WGS sequence"/>
</dbReference>
<feature type="transmembrane region" description="Helical" evidence="8">
    <location>
        <begin position="377"/>
        <end position="399"/>
    </location>
</feature>
<dbReference type="EMBL" id="BPQB01000004">
    <property type="protein sequence ID" value="GJE86337.1"/>
    <property type="molecule type" value="Genomic_DNA"/>
</dbReference>
<feature type="transmembrane region" description="Helical" evidence="8">
    <location>
        <begin position="486"/>
        <end position="505"/>
    </location>
</feature>
<feature type="transmembrane region" description="Helical" evidence="8">
    <location>
        <begin position="148"/>
        <end position="171"/>
    </location>
</feature>
<evidence type="ECO:0000256" key="2">
    <source>
        <dbReference type="ARBA" id="ARBA00008974"/>
    </source>
</evidence>
<evidence type="ECO:0000313" key="9">
    <source>
        <dbReference type="EMBL" id="GJE86337.1"/>
    </source>
</evidence>
<dbReference type="PANTHER" id="PTHR31806">
    <property type="entry name" value="PURINE-CYTOSINE PERMEASE FCY2-RELATED"/>
    <property type="match status" value="1"/>
</dbReference>
<dbReference type="InterPro" id="IPR026030">
    <property type="entry name" value="Pur-cyt_permease_Fcy2/21/22"/>
</dbReference>
<comment type="similarity">
    <text evidence="2 7">Belongs to the purine-cytosine permease (2.A.39) family.</text>
</comment>
<gene>
    <name evidence="9" type="ORF">PsYK624_024170</name>
</gene>
<feature type="transmembrane region" description="Helical" evidence="8">
    <location>
        <begin position="105"/>
        <end position="127"/>
    </location>
</feature>